<organism evidence="5 6">
    <name type="scientific">Lacihabitans soyangensis</name>
    <dbReference type="NCBI Taxonomy" id="869394"/>
    <lineage>
        <taxon>Bacteria</taxon>
        <taxon>Pseudomonadati</taxon>
        <taxon>Bacteroidota</taxon>
        <taxon>Cytophagia</taxon>
        <taxon>Cytophagales</taxon>
        <taxon>Leadbetterellaceae</taxon>
        <taxon>Lacihabitans</taxon>
    </lineage>
</organism>
<keyword evidence="4" id="KW-0812">Transmembrane</keyword>
<name>A0AAE3H4L5_9BACT</name>
<sequence>MADKENKGIEIIENADALKKEFFKYEGLLEKNSKLLTYIGGAIIAVVALYFGYKYYTDTQEKEAQVALYDAVFSFEADSLNQALKGKGGNEGLLSLADNYSGTKAGKLASLYAGIALMKQAKYAEAIERLDKFSSDDQVLQGRAYALIGDCYMETKKVEDAINYYEKASNYKPNKFSTPGYMMKWANALTESKKTKEAVEVYSDLINKYPTGTETLLAKKYKSRLETEIGE</sequence>
<comment type="caution">
    <text evidence="5">The sequence shown here is derived from an EMBL/GenBank/DDBJ whole genome shotgun (WGS) entry which is preliminary data.</text>
</comment>
<keyword evidence="4" id="KW-1133">Transmembrane helix</keyword>
<dbReference type="PROSITE" id="PS50005">
    <property type="entry name" value="TPR"/>
    <property type="match status" value="1"/>
</dbReference>
<gene>
    <name evidence="5" type="ORF">EGI31_18085</name>
</gene>
<dbReference type="SMART" id="SM00028">
    <property type="entry name" value="TPR"/>
    <property type="match status" value="1"/>
</dbReference>
<feature type="repeat" description="TPR" evidence="3">
    <location>
        <begin position="142"/>
        <end position="175"/>
    </location>
</feature>
<dbReference type="Gene3D" id="1.25.40.10">
    <property type="entry name" value="Tetratricopeptide repeat domain"/>
    <property type="match status" value="1"/>
</dbReference>
<keyword evidence="6" id="KW-1185">Reference proteome</keyword>
<proteinExistence type="predicted"/>
<reference evidence="5 6" key="1">
    <citation type="submission" date="2018-11" db="EMBL/GenBank/DDBJ databases">
        <title>Novel bacteria species description.</title>
        <authorList>
            <person name="Han J.-H."/>
        </authorList>
    </citation>
    <scope>NUCLEOTIDE SEQUENCE [LARGE SCALE GENOMIC DNA]</scope>
    <source>
        <strain evidence="5 6">KCTC23259</strain>
    </source>
</reference>
<feature type="transmembrane region" description="Helical" evidence="4">
    <location>
        <begin position="35"/>
        <end position="53"/>
    </location>
</feature>
<dbReference type="Pfam" id="PF07719">
    <property type="entry name" value="TPR_2"/>
    <property type="match status" value="1"/>
</dbReference>
<keyword evidence="2 3" id="KW-0802">TPR repeat</keyword>
<evidence type="ECO:0000256" key="4">
    <source>
        <dbReference type="SAM" id="Phobius"/>
    </source>
</evidence>
<dbReference type="InterPro" id="IPR011990">
    <property type="entry name" value="TPR-like_helical_dom_sf"/>
</dbReference>
<evidence type="ECO:0000256" key="3">
    <source>
        <dbReference type="PROSITE-ProRule" id="PRU00339"/>
    </source>
</evidence>
<evidence type="ECO:0000256" key="2">
    <source>
        <dbReference type="ARBA" id="ARBA00022803"/>
    </source>
</evidence>
<dbReference type="RefSeq" id="WP_255038537.1">
    <property type="nucleotide sequence ID" value="NZ_RJUF01000177.1"/>
</dbReference>
<keyword evidence="4" id="KW-0472">Membrane</keyword>
<dbReference type="EMBL" id="RJUF01000177">
    <property type="protein sequence ID" value="MCP9764852.1"/>
    <property type="molecule type" value="Genomic_DNA"/>
</dbReference>
<dbReference type="InterPro" id="IPR013105">
    <property type="entry name" value="TPR_2"/>
</dbReference>
<evidence type="ECO:0000256" key="1">
    <source>
        <dbReference type="ARBA" id="ARBA00022737"/>
    </source>
</evidence>
<evidence type="ECO:0000313" key="6">
    <source>
        <dbReference type="Proteomes" id="UP001204144"/>
    </source>
</evidence>
<dbReference type="Pfam" id="PF13174">
    <property type="entry name" value="TPR_6"/>
    <property type="match status" value="1"/>
</dbReference>
<dbReference type="InterPro" id="IPR019734">
    <property type="entry name" value="TPR_rpt"/>
</dbReference>
<dbReference type="AlphaFoldDB" id="A0AAE3H4L5"/>
<dbReference type="SUPFAM" id="SSF48452">
    <property type="entry name" value="TPR-like"/>
    <property type="match status" value="1"/>
</dbReference>
<evidence type="ECO:0000313" key="5">
    <source>
        <dbReference type="EMBL" id="MCP9764852.1"/>
    </source>
</evidence>
<accession>A0AAE3H4L5</accession>
<dbReference type="Proteomes" id="UP001204144">
    <property type="component" value="Unassembled WGS sequence"/>
</dbReference>
<protein>
    <submittedName>
        <fullName evidence="5">Cytochrome C biosynthesis protein</fullName>
    </submittedName>
</protein>
<keyword evidence="1" id="KW-0677">Repeat</keyword>